<dbReference type="UniPathway" id="UPA00140">
    <property type="reaction ID" value="UER00204"/>
</dbReference>
<dbReference type="EMBL" id="LT607409">
    <property type="protein sequence ID" value="SCE71883.1"/>
    <property type="molecule type" value="Genomic_DNA"/>
</dbReference>
<dbReference type="GO" id="GO:0000103">
    <property type="term" value="P:sulfate assimilation"/>
    <property type="evidence" value="ECO:0007669"/>
    <property type="project" value="UniProtKB-UniRule"/>
</dbReference>
<dbReference type="InterPro" id="IPR027417">
    <property type="entry name" value="P-loop_NTPase"/>
</dbReference>
<dbReference type="InterPro" id="IPR044139">
    <property type="entry name" value="CysN_NoDQ_III"/>
</dbReference>
<dbReference type="InterPro" id="IPR009000">
    <property type="entry name" value="Transl_B-barrel_sf"/>
</dbReference>
<comment type="function">
    <text evidence="6">With CysD forms the ATP sulfurylase (ATPS) that catalyzes the adenylation of sulfate producing adenosine 5'-phosphosulfate (APS) and diphosphate, the first enzymatic step in sulfur assimilation pathway. APS synthesis involves the formation of a high-energy phosphoric-sulfuric acid anhydride bond driven by GTP hydrolysis by CysN coupled to ATP hydrolysis by CysD.</text>
</comment>
<dbReference type="HAMAP" id="MF_00062">
    <property type="entry name" value="Sulf_adenylyltr_sub1"/>
    <property type="match status" value="1"/>
</dbReference>
<organism evidence="8 9">
    <name type="scientific">Micromonospora chokoriensis</name>
    <dbReference type="NCBI Taxonomy" id="356851"/>
    <lineage>
        <taxon>Bacteria</taxon>
        <taxon>Bacillati</taxon>
        <taxon>Actinomycetota</taxon>
        <taxon>Actinomycetes</taxon>
        <taxon>Micromonosporales</taxon>
        <taxon>Micromonosporaceae</taxon>
        <taxon>Micromonospora</taxon>
    </lineage>
</organism>
<dbReference type="eggNOG" id="COG2895">
    <property type="taxonomic scope" value="Bacteria"/>
</dbReference>
<evidence type="ECO:0000259" key="7">
    <source>
        <dbReference type="PROSITE" id="PS51722"/>
    </source>
</evidence>
<dbReference type="NCBIfam" id="TIGR02034">
    <property type="entry name" value="CysN"/>
    <property type="match status" value="1"/>
</dbReference>
<dbReference type="InterPro" id="IPR041757">
    <property type="entry name" value="CysN_GTP-bd"/>
</dbReference>
<dbReference type="InterPro" id="IPR044138">
    <property type="entry name" value="CysN_II"/>
</dbReference>
<dbReference type="Gene3D" id="2.40.30.10">
    <property type="entry name" value="Translation factors"/>
    <property type="match status" value="2"/>
</dbReference>
<name>A0A1C4UJL6_9ACTN</name>
<dbReference type="CDD" id="cd03695">
    <property type="entry name" value="CysN_NodQ_II"/>
    <property type="match status" value="1"/>
</dbReference>
<dbReference type="GO" id="GO:0003924">
    <property type="term" value="F:GTPase activity"/>
    <property type="evidence" value="ECO:0007669"/>
    <property type="project" value="InterPro"/>
</dbReference>
<comment type="similarity">
    <text evidence="6">Belongs to the TRAFAC class translation factor GTPase superfamily. Classic translation factor GTPase family. CysN/NodQ subfamily.</text>
</comment>
<dbReference type="FunFam" id="3.40.50.300:FF:000119">
    <property type="entry name" value="Sulfate adenylyltransferase subunit 1"/>
    <property type="match status" value="1"/>
</dbReference>
<dbReference type="InterPro" id="IPR054696">
    <property type="entry name" value="GTP-eEF1A_C"/>
</dbReference>
<dbReference type="PANTHER" id="PTHR23115">
    <property type="entry name" value="TRANSLATION FACTOR"/>
    <property type="match status" value="1"/>
</dbReference>
<keyword evidence="9" id="KW-1185">Reference proteome</keyword>
<evidence type="ECO:0000256" key="3">
    <source>
        <dbReference type="ARBA" id="ARBA00022741"/>
    </source>
</evidence>
<dbReference type="SUPFAM" id="SSF52540">
    <property type="entry name" value="P-loop containing nucleoside triphosphate hydrolases"/>
    <property type="match status" value="1"/>
</dbReference>
<keyword evidence="2 6" id="KW-0548">Nucleotidyltransferase</keyword>
<evidence type="ECO:0000256" key="4">
    <source>
        <dbReference type="ARBA" id="ARBA00022840"/>
    </source>
</evidence>
<reference evidence="9" key="1">
    <citation type="submission" date="2016-06" db="EMBL/GenBank/DDBJ databases">
        <authorList>
            <person name="Varghese N."/>
            <person name="Submissions Spin"/>
        </authorList>
    </citation>
    <scope>NUCLEOTIDE SEQUENCE [LARGE SCALE GENOMIC DNA]</scope>
    <source>
        <strain evidence="9">DSM 45160</strain>
    </source>
</reference>
<dbReference type="GO" id="GO:0070814">
    <property type="term" value="P:hydrogen sulfide biosynthetic process"/>
    <property type="evidence" value="ECO:0007669"/>
    <property type="project" value="UniProtKB-UniRule"/>
</dbReference>
<dbReference type="InterPro" id="IPR050100">
    <property type="entry name" value="TRAFAC_GTPase_members"/>
</dbReference>
<dbReference type="Pfam" id="PF22594">
    <property type="entry name" value="GTP-eEF1A_C"/>
    <property type="match status" value="1"/>
</dbReference>
<dbReference type="SUPFAM" id="SSF50447">
    <property type="entry name" value="Translation proteins"/>
    <property type="match status" value="1"/>
</dbReference>
<dbReference type="AlphaFoldDB" id="A0A1C4UJL6"/>
<feature type="domain" description="Tr-type G" evidence="7">
    <location>
        <begin position="24"/>
        <end position="237"/>
    </location>
</feature>
<evidence type="ECO:0000256" key="2">
    <source>
        <dbReference type="ARBA" id="ARBA00022695"/>
    </source>
</evidence>
<dbReference type="GO" id="GO:0005525">
    <property type="term" value="F:GTP binding"/>
    <property type="evidence" value="ECO:0007669"/>
    <property type="project" value="UniProtKB-UniRule"/>
</dbReference>
<comment type="catalytic activity">
    <reaction evidence="6">
        <text>sulfate + ATP + H(+) = adenosine 5'-phosphosulfate + diphosphate</text>
        <dbReference type="Rhea" id="RHEA:18133"/>
        <dbReference type="ChEBI" id="CHEBI:15378"/>
        <dbReference type="ChEBI" id="CHEBI:16189"/>
        <dbReference type="ChEBI" id="CHEBI:30616"/>
        <dbReference type="ChEBI" id="CHEBI:33019"/>
        <dbReference type="ChEBI" id="CHEBI:58243"/>
        <dbReference type="EC" id="2.7.7.4"/>
    </reaction>
</comment>
<evidence type="ECO:0000313" key="8">
    <source>
        <dbReference type="EMBL" id="SCE71883.1"/>
    </source>
</evidence>
<protein>
    <recommendedName>
        <fullName evidence="6">Sulfate adenylyltransferase subunit 1</fullName>
        <ecNumber evidence="6">2.7.7.4</ecNumber>
    </recommendedName>
    <alternativeName>
        <fullName evidence="6">ATP-sulfurylase large subunit</fullName>
    </alternativeName>
    <alternativeName>
        <fullName evidence="6">Sulfate adenylate transferase</fullName>
        <shortName evidence="6">SAT</shortName>
    </alternativeName>
</protein>
<dbReference type="InterPro" id="IPR000795">
    <property type="entry name" value="T_Tr_GTP-bd_dom"/>
</dbReference>
<dbReference type="GO" id="GO:0005524">
    <property type="term" value="F:ATP binding"/>
    <property type="evidence" value="ECO:0007669"/>
    <property type="project" value="UniProtKB-KW"/>
</dbReference>
<keyword evidence="3 6" id="KW-0547">Nucleotide-binding</keyword>
<dbReference type="EC" id="2.7.7.4" evidence="6"/>
<dbReference type="InterPro" id="IPR031157">
    <property type="entry name" value="G_TR_CS"/>
</dbReference>
<dbReference type="CDD" id="cd04166">
    <property type="entry name" value="CysN_ATPS"/>
    <property type="match status" value="1"/>
</dbReference>
<feature type="binding site" evidence="6">
    <location>
        <begin position="110"/>
        <end position="114"/>
    </location>
    <ligand>
        <name>GTP</name>
        <dbReference type="ChEBI" id="CHEBI:37565"/>
    </ligand>
</feature>
<gene>
    <name evidence="6" type="primary">cysN</name>
    <name evidence="8" type="ORF">GA0070612_0482</name>
</gene>
<dbReference type="Proteomes" id="UP000198224">
    <property type="component" value="Chromosome I"/>
</dbReference>
<dbReference type="CDD" id="cd04095">
    <property type="entry name" value="CysN_NoDQ_III"/>
    <property type="match status" value="1"/>
</dbReference>
<dbReference type="PROSITE" id="PS51722">
    <property type="entry name" value="G_TR_2"/>
    <property type="match status" value="1"/>
</dbReference>
<keyword evidence="5 6" id="KW-0342">GTP-binding</keyword>
<evidence type="ECO:0000256" key="5">
    <source>
        <dbReference type="ARBA" id="ARBA00023134"/>
    </source>
</evidence>
<evidence type="ECO:0000256" key="1">
    <source>
        <dbReference type="ARBA" id="ARBA00022679"/>
    </source>
</evidence>
<dbReference type="InterPro" id="IPR009001">
    <property type="entry name" value="Transl_elong_EF1A/Init_IF2_C"/>
</dbReference>
<accession>A0A1C4UJL6</accession>
<comment type="subunit">
    <text evidence="6">Heterodimer composed of CysD, the smaller subunit, and CysN.</text>
</comment>
<dbReference type="PRINTS" id="PR00315">
    <property type="entry name" value="ELONGATNFCT"/>
</dbReference>
<dbReference type="SUPFAM" id="SSF50465">
    <property type="entry name" value="EF-Tu/eEF-1alpha/eIF2-gamma C-terminal domain"/>
    <property type="match status" value="1"/>
</dbReference>
<evidence type="ECO:0000313" key="9">
    <source>
        <dbReference type="Proteomes" id="UP000198224"/>
    </source>
</evidence>
<feature type="binding site" evidence="6">
    <location>
        <begin position="165"/>
        <end position="168"/>
    </location>
    <ligand>
        <name>GTP</name>
        <dbReference type="ChEBI" id="CHEBI:37565"/>
    </ligand>
</feature>
<dbReference type="RefSeq" id="WP_408630528.1">
    <property type="nucleotide sequence ID" value="NZ_LT607409.1"/>
</dbReference>
<keyword evidence="1 6" id="KW-0808">Transferase</keyword>
<evidence type="ECO:0000256" key="6">
    <source>
        <dbReference type="HAMAP-Rule" id="MF_00062"/>
    </source>
</evidence>
<proteinExistence type="inferred from homology"/>
<dbReference type="Gene3D" id="3.40.50.300">
    <property type="entry name" value="P-loop containing nucleotide triphosphate hydrolases"/>
    <property type="match status" value="1"/>
</dbReference>
<dbReference type="PROSITE" id="PS00301">
    <property type="entry name" value="G_TR_1"/>
    <property type="match status" value="1"/>
</dbReference>
<dbReference type="Pfam" id="PF00009">
    <property type="entry name" value="GTP_EFTU"/>
    <property type="match status" value="1"/>
</dbReference>
<dbReference type="InterPro" id="IPR011779">
    <property type="entry name" value="SO4_adenylTrfase_lsu"/>
</dbReference>
<comment type="pathway">
    <text evidence="6">Sulfur metabolism; hydrogen sulfide biosynthesis; sulfite from sulfate: step 1/3.</text>
</comment>
<dbReference type="GO" id="GO:0004781">
    <property type="term" value="F:sulfate adenylyltransferase (ATP) activity"/>
    <property type="evidence" value="ECO:0007669"/>
    <property type="project" value="UniProtKB-UniRule"/>
</dbReference>
<keyword evidence="4 6" id="KW-0067">ATP-binding</keyword>
<sequence length="440" mass="48468">MTTETMANAEDRAVTGAAPEARAMDLLRFATAGSVDDGKSTLIGRLLYDTKSLFTDQLAAVEAVSAARGDEYTNLALLTDGLRAEREQGITIDVAYRYFATPRRKFIIADTPGHIQYTRNMVTGASTADLALILVDARKGLVEQSRRHAFLCSLLRVPHLVLCVNKMDLVDWSQEIYEQIADEFTAFAAKLDVPDLTVVPISALRGDNIVARSENMPWYEGPSLLHHLERVHIASDRNLVDVRFPVQYVIRPQSTTVTDYRGYAGQVASGVLKPGDEVMVLPSGFTSRIAAVETADGPVAEAFPPMSVTVRLADEIDISRGDLICRPNNAPAVAQDIEAMVCWMDETTPLRVGGRYAIKHTTRSARAIVRGLHYRLDINSLHRDESADELRLNEIGRVRLRTTVPLLADEYRRNRTTGGFVIIDETTNRTVGAAMIVEAG</sequence>
<feature type="binding site" evidence="6">
    <location>
        <begin position="33"/>
        <end position="40"/>
    </location>
    <ligand>
        <name>GTP</name>
        <dbReference type="ChEBI" id="CHEBI:37565"/>
    </ligand>
</feature>